<proteinExistence type="inferred from homology"/>
<feature type="binding site" evidence="11">
    <location>
        <begin position="179"/>
        <end position="186"/>
    </location>
    <ligand>
        <name>NAD(+)</name>
        <dbReference type="ChEBI" id="CHEBI:57540"/>
    </ligand>
</feature>
<reference evidence="16 17" key="1">
    <citation type="submission" date="2019-03" db="EMBL/GenBank/DDBJ databases">
        <title>Deep-cultivation of Planctomycetes and their phenomic and genomic characterization uncovers novel biology.</title>
        <authorList>
            <person name="Wiegand S."/>
            <person name="Jogler M."/>
            <person name="Boedeker C."/>
            <person name="Pinto D."/>
            <person name="Vollmers J."/>
            <person name="Rivas-Marin E."/>
            <person name="Kohn T."/>
            <person name="Peeters S.H."/>
            <person name="Heuer A."/>
            <person name="Rast P."/>
            <person name="Oberbeckmann S."/>
            <person name="Bunk B."/>
            <person name="Jeske O."/>
            <person name="Meyerdierks A."/>
            <person name="Storesund J.E."/>
            <person name="Kallscheuer N."/>
            <person name="Luecker S."/>
            <person name="Lage O.M."/>
            <person name="Pohl T."/>
            <person name="Merkel B.J."/>
            <person name="Hornburger P."/>
            <person name="Mueller R.-W."/>
            <person name="Bruemmer F."/>
            <person name="Labrenz M."/>
            <person name="Spormann A.M."/>
            <person name="Op den Camp H."/>
            <person name="Overmann J."/>
            <person name="Amann R."/>
            <person name="Jetten M.S.M."/>
            <person name="Mascher T."/>
            <person name="Medema M.H."/>
            <person name="Devos D.P."/>
            <person name="Kaster A.-K."/>
            <person name="Ovreas L."/>
            <person name="Rohde M."/>
            <person name="Galperin M.Y."/>
            <person name="Jogler C."/>
        </authorList>
    </citation>
    <scope>NUCLEOTIDE SEQUENCE [LARGE SCALE GENOMIC DNA]</scope>
    <source>
        <strain evidence="16 17">V202</strain>
    </source>
</reference>
<dbReference type="PANTHER" id="PTHR22912:SF151">
    <property type="entry name" value="DIHYDROLIPOYL DEHYDROGENASE, MITOCHONDRIAL"/>
    <property type="match status" value="1"/>
</dbReference>
<keyword evidence="11" id="KW-0547">Nucleotide-binding</keyword>
<evidence type="ECO:0000256" key="1">
    <source>
        <dbReference type="ARBA" id="ARBA00007532"/>
    </source>
</evidence>
<dbReference type="EC" id="1.8.1.4" evidence="2 13"/>
<evidence type="ECO:0000256" key="7">
    <source>
        <dbReference type="ARBA" id="ARBA00023157"/>
    </source>
</evidence>
<feature type="binding site" evidence="11">
    <location>
        <position position="202"/>
    </location>
    <ligand>
        <name>NAD(+)</name>
        <dbReference type="ChEBI" id="CHEBI:57540"/>
    </ligand>
</feature>
<keyword evidence="17" id="KW-1185">Reference proteome</keyword>
<feature type="binding site" evidence="11">
    <location>
        <begin position="313"/>
        <end position="316"/>
    </location>
    <ligand>
        <name>FAD</name>
        <dbReference type="ChEBI" id="CHEBI:57692"/>
    </ligand>
</feature>
<feature type="binding site" evidence="11">
    <location>
        <position position="50"/>
    </location>
    <ligand>
        <name>FAD</name>
        <dbReference type="ChEBI" id="CHEBI:57692"/>
    </ligand>
</feature>
<comment type="similarity">
    <text evidence="1 13">Belongs to the class-I pyridine nucleotide-disulfide oxidoreductase family.</text>
</comment>
<dbReference type="GO" id="GO:0005737">
    <property type="term" value="C:cytoplasm"/>
    <property type="evidence" value="ECO:0007669"/>
    <property type="project" value="UniProtKB-ARBA"/>
</dbReference>
<comment type="miscellaneous">
    <text evidence="13">The active site is a redox-active disulfide bond.</text>
</comment>
<organism evidence="16 17">
    <name type="scientific">Gimesia aquarii</name>
    <dbReference type="NCBI Taxonomy" id="2527964"/>
    <lineage>
        <taxon>Bacteria</taxon>
        <taxon>Pseudomonadati</taxon>
        <taxon>Planctomycetota</taxon>
        <taxon>Planctomycetia</taxon>
        <taxon>Planctomycetales</taxon>
        <taxon>Planctomycetaceae</taxon>
        <taxon>Gimesia</taxon>
    </lineage>
</organism>
<dbReference type="AlphaFoldDB" id="A0A517WRK2"/>
<gene>
    <name evidence="16" type="primary">lpd</name>
    <name evidence="16" type="ORF">V202x_12440</name>
</gene>
<keyword evidence="7" id="KW-1015">Disulfide bond</keyword>
<dbReference type="GO" id="GO:0050660">
    <property type="term" value="F:flavin adenine dinucleotide binding"/>
    <property type="evidence" value="ECO:0007669"/>
    <property type="project" value="InterPro"/>
</dbReference>
<dbReference type="SUPFAM" id="SSF55424">
    <property type="entry name" value="FAD/NAD-linked reductases, dimerisation (C-terminal) domain"/>
    <property type="match status" value="1"/>
</dbReference>
<comment type="cofactor">
    <cofactor evidence="11 13">
        <name>FAD</name>
        <dbReference type="ChEBI" id="CHEBI:57692"/>
    </cofactor>
    <text evidence="11 13">Binds 1 FAD per subunit.</text>
</comment>
<dbReference type="Proteomes" id="UP000318384">
    <property type="component" value="Chromosome"/>
</dbReference>
<evidence type="ECO:0000256" key="10">
    <source>
        <dbReference type="PIRSR" id="PIRSR000350-2"/>
    </source>
</evidence>
<evidence type="ECO:0000256" key="4">
    <source>
        <dbReference type="ARBA" id="ARBA00022827"/>
    </source>
</evidence>
<evidence type="ECO:0000256" key="9">
    <source>
        <dbReference type="ARBA" id="ARBA00049187"/>
    </source>
</evidence>
<feature type="disulfide bond" description="Redox-active" evidence="12">
    <location>
        <begin position="41"/>
        <end position="46"/>
    </location>
</feature>
<dbReference type="PANTHER" id="PTHR22912">
    <property type="entry name" value="DISULFIDE OXIDOREDUCTASE"/>
    <property type="match status" value="1"/>
</dbReference>
<dbReference type="InterPro" id="IPR023753">
    <property type="entry name" value="FAD/NAD-binding_dom"/>
</dbReference>
<protein>
    <recommendedName>
        <fullName evidence="2 13">Dihydrolipoyl dehydrogenase</fullName>
        <ecNumber evidence="2 13">1.8.1.4</ecNumber>
    </recommendedName>
</protein>
<dbReference type="EMBL" id="CP037422">
    <property type="protein sequence ID" value="QDU07883.1"/>
    <property type="molecule type" value="Genomic_DNA"/>
</dbReference>
<dbReference type="FunFam" id="3.30.390.30:FF:000001">
    <property type="entry name" value="Dihydrolipoyl dehydrogenase"/>
    <property type="match status" value="1"/>
</dbReference>
<dbReference type="InterPro" id="IPR012999">
    <property type="entry name" value="Pyr_OxRdtase_I_AS"/>
</dbReference>
<evidence type="ECO:0000256" key="2">
    <source>
        <dbReference type="ARBA" id="ARBA00012608"/>
    </source>
</evidence>
<sequence length="460" mass="49221">MNHDLVVIGTGPGGYIAAIRAAQLGLNVACIEKESMLGGTCLRVGCIPSKALLESSELYKEAEHSLKDRGINVGSLELDLAKMLGQKDRVVKTMAGGIGSLFKKNKITRYTGHATLIAPGKVKVDDGKTVNELESKYILIATGSQPSTLPGITLDGDRVGTSTEALKYEQVPKHLVVIGGGVIGLELGAVWSRLGAKVTILEYLDRILPTTDSEIADEAQKIFEKQGLEFQLGCRVTGVKTNRKTCDVEIADSKPVRCDRVLVAVGRRPNTDQLGLENVGIEVDKRGFIPVYEHYETSVKGIFAIGDVIGGAMLAHKAEDEGVAFAEHLVTGFGHVNYNTIPSVAYTNPEIAAVGKTEDQLKEEGVEYRKGSFPFIANGRARAMGQTEGRVKMLADKQTDRVLGVHIIGPRAGDLIAECAVAMEFGASSEDIARCCHAHPTLAEAVKEAALAVDGRTLNF</sequence>
<evidence type="ECO:0000256" key="3">
    <source>
        <dbReference type="ARBA" id="ARBA00022630"/>
    </source>
</evidence>
<dbReference type="Gene3D" id="3.50.50.60">
    <property type="entry name" value="FAD/NAD(P)-binding domain"/>
    <property type="match status" value="2"/>
</dbReference>
<dbReference type="InterPro" id="IPR004099">
    <property type="entry name" value="Pyr_nucl-diS_OxRdtase_dimer"/>
</dbReference>
<evidence type="ECO:0000256" key="5">
    <source>
        <dbReference type="ARBA" id="ARBA00023002"/>
    </source>
</evidence>
<keyword evidence="4 11" id="KW-0274">FAD</keyword>
<evidence type="ECO:0000256" key="13">
    <source>
        <dbReference type="RuleBase" id="RU003692"/>
    </source>
</evidence>
<dbReference type="PRINTS" id="PR00368">
    <property type="entry name" value="FADPNR"/>
</dbReference>
<dbReference type="InterPro" id="IPR050151">
    <property type="entry name" value="Class-I_Pyr_Nuc-Dis_Oxidored"/>
</dbReference>
<evidence type="ECO:0000259" key="15">
    <source>
        <dbReference type="Pfam" id="PF07992"/>
    </source>
</evidence>
<keyword evidence="5 13" id="KW-0560">Oxidoreductase</keyword>
<dbReference type="OrthoDB" id="230580at2"/>
<dbReference type="PROSITE" id="PS00076">
    <property type="entry name" value="PYRIDINE_REDOX_1"/>
    <property type="match status" value="1"/>
</dbReference>
<evidence type="ECO:0000256" key="11">
    <source>
        <dbReference type="PIRSR" id="PIRSR000350-3"/>
    </source>
</evidence>
<dbReference type="SUPFAM" id="SSF51905">
    <property type="entry name" value="FAD/NAD(P)-binding domain"/>
    <property type="match status" value="1"/>
</dbReference>
<comment type="catalytic activity">
    <reaction evidence="9 13">
        <text>N(6)-[(R)-dihydrolipoyl]-L-lysyl-[protein] + NAD(+) = N(6)-[(R)-lipoyl]-L-lysyl-[protein] + NADH + H(+)</text>
        <dbReference type="Rhea" id="RHEA:15045"/>
        <dbReference type="Rhea" id="RHEA-COMP:10474"/>
        <dbReference type="Rhea" id="RHEA-COMP:10475"/>
        <dbReference type="ChEBI" id="CHEBI:15378"/>
        <dbReference type="ChEBI" id="CHEBI:57540"/>
        <dbReference type="ChEBI" id="CHEBI:57945"/>
        <dbReference type="ChEBI" id="CHEBI:83099"/>
        <dbReference type="ChEBI" id="CHEBI:83100"/>
        <dbReference type="EC" id="1.8.1.4"/>
    </reaction>
</comment>
<dbReference type="PIRSF" id="PIRSF000350">
    <property type="entry name" value="Mercury_reductase_MerA"/>
    <property type="match status" value="1"/>
</dbReference>
<evidence type="ECO:0000313" key="16">
    <source>
        <dbReference type="EMBL" id="QDU07883.1"/>
    </source>
</evidence>
<evidence type="ECO:0000256" key="12">
    <source>
        <dbReference type="PIRSR" id="PIRSR000350-4"/>
    </source>
</evidence>
<dbReference type="InterPro" id="IPR036188">
    <property type="entry name" value="FAD/NAD-bd_sf"/>
</dbReference>
<feature type="domain" description="FAD/NAD(P)-binding" evidence="15">
    <location>
        <begin position="4"/>
        <end position="322"/>
    </location>
</feature>
<dbReference type="RefSeq" id="WP_145172154.1">
    <property type="nucleotide sequence ID" value="NZ_CP037422.1"/>
</dbReference>
<dbReference type="PRINTS" id="PR00411">
    <property type="entry name" value="PNDRDTASEI"/>
</dbReference>
<dbReference type="Pfam" id="PF02852">
    <property type="entry name" value="Pyr_redox_dim"/>
    <property type="match status" value="1"/>
</dbReference>
<keyword evidence="6 11" id="KW-0520">NAD</keyword>
<feature type="binding site" evidence="11">
    <location>
        <position position="307"/>
    </location>
    <ligand>
        <name>FAD</name>
        <dbReference type="ChEBI" id="CHEBI:57692"/>
    </ligand>
</feature>
<feature type="binding site" evidence="11">
    <location>
        <position position="266"/>
    </location>
    <ligand>
        <name>NAD(+)</name>
        <dbReference type="ChEBI" id="CHEBI:57540"/>
    </ligand>
</feature>
<dbReference type="InterPro" id="IPR001100">
    <property type="entry name" value="Pyr_nuc-diS_OxRdtase"/>
</dbReference>
<evidence type="ECO:0000256" key="6">
    <source>
        <dbReference type="ARBA" id="ARBA00023027"/>
    </source>
</evidence>
<dbReference type="GO" id="GO:0006103">
    <property type="term" value="P:2-oxoglutarate metabolic process"/>
    <property type="evidence" value="ECO:0007669"/>
    <property type="project" value="TreeGrafter"/>
</dbReference>
<name>A0A517WRK2_9PLAN</name>
<feature type="domain" description="Pyridine nucleotide-disulphide oxidoreductase dimerisation" evidence="14">
    <location>
        <begin position="341"/>
        <end position="450"/>
    </location>
</feature>
<dbReference type="Pfam" id="PF07992">
    <property type="entry name" value="Pyr_redox_2"/>
    <property type="match status" value="1"/>
</dbReference>
<dbReference type="InterPro" id="IPR016156">
    <property type="entry name" value="FAD/NAD-linked_Rdtase_dimer_sf"/>
</dbReference>
<dbReference type="InterPro" id="IPR006258">
    <property type="entry name" value="Lipoamide_DH"/>
</dbReference>
<dbReference type="Gene3D" id="3.30.390.30">
    <property type="match status" value="1"/>
</dbReference>
<feature type="binding site" evidence="11">
    <location>
        <begin position="142"/>
        <end position="144"/>
    </location>
    <ligand>
        <name>FAD</name>
        <dbReference type="ChEBI" id="CHEBI:57692"/>
    </ligand>
</feature>
<dbReference type="NCBIfam" id="TIGR01350">
    <property type="entry name" value="lipoamide_DH"/>
    <property type="match status" value="1"/>
</dbReference>
<evidence type="ECO:0000313" key="17">
    <source>
        <dbReference type="Proteomes" id="UP000318384"/>
    </source>
</evidence>
<feature type="active site" description="Proton acceptor" evidence="10">
    <location>
        <position position="439"/>
    </location>
</feature>
<evidence type="ECO:0000259" key="14">
    <source>
        <dbReference type="Pfam" id="PF02852"/>
    </source>
</evidence>
<keyword evidence="3 13" id="KW-0285">Flavoprotein</keyword>
<evidence type="ECO:0000256" key="8">
    <source>
        <dbReference type="ARBA" id="ARBA00023284"/>
    </source>
</evidence>
<keyword evidence="8 13" id="KW-0676">Redox-active center</keyword>
<accession>A0A517WRK2</accession>
<dbReference type="GO" id="GO:0004148">
    <property type="term" value="F:dihydrolipoyl dehydrogenase (NADH) activity"/>
    <property type="evidence" value="ECO:0007669"/>
    <property type="project" value="UniProtKB-EC"/>
</dbReference>